<dbReference type="STRING" id="1205910.B005_0133"/>
<dbReference type="EMBL" id="CP003788">
    <property type="protein sequence ID" value="AFR09040.1"/>
    <property type="molecule type" value="Genomic_DNA"/>
</dbReference>
<feature type="compositionally biased region" description="Low complexity" evidence="1">
    <location>
        <begin position="22"/>
        <end position="37"/>
    </location>
</feature>
<evidence type="ECO:0000313" key="2">
    <source>
        <dbReference type="EMBL" id="AFR09040.1"/>
    </source>
</evidence>
<dbReference type="AlphaFoldDB" id="J7LCE1"/>
<organism evidence="2 3">
    <name type="scientific">Nocardiopsis alba (strain ATCC BAA-2165 / BE74)</name>
    <dbReference type="NCBI Taxonomy" id="1205910"/>
    <lineage>
        <taxon>Bacteria</taxon>
        <taxon>Bacillati</taxon>
        <taxon>Actinomycetota</taxon>
        <taxon>Actinomycetes</taxon>
        <taxon>Streptosporangiales</taxon>
        <taxon>Nocardiopsidaceae</taxon>
        <taxon>Nocardiopsis</taxon>
    </lineage>
</organism>
<evidence type="ECO:0000313" key="3">
    <source>
        <dbReference type="Proteomes" id="UP000003779"/>
    </source>
</evidence>
<accession>J7LCE1</accession>
<dbReference type="KEGG" id="nal:B005_0133"/>
<evidence type="ECO:0000256" key="1">
    <source>
        <dbReference type="SAM" id="MobiDB-lite"/>
    </source>
</evidence>
<name>J7LCE1_NOCAA</name>
<proteinExistence type="predicted"/>
<reference evidence="2 3" key="1">
    <citation type="journal article" date="2012" name="J. Bacteriol.">
        <title>Whole-Genome Sequence of Nocardiopsis alba Strain ATCC BAA-2165, Associated with Honeybees.</title>
        <authorList>
            <person name="Qiao J."/>
            <person name="Chen L."/>
            <person name="Li Y."/>
            <person name="Wang J."/>
            <person name="Zhang W."/>
            <person name="Chen S."/>
        </authorList>
    </citation>
    <scope>NUCLEOTIDE SEQUENCE [LARGE SCALE GENOMIC DNA]</scope>
    <source>
        <strain evidence="3">ATCC BAA-2165 / BE74</strain>
    </source>
</reference>
<reference evidence="3" key="2">
    <citation type="submission" date="2012-08" db="EMBL/GenBank/DDBJ databases">
        <title>Whole-genome sequence of Nocardiopsis alba strain ATCC BAA-2165 associated with honeybees.</title>
        <authorList>
            <person name="Qiao J."/>
            <person name="Chen L."/>
            <person name="Li Y."/>
            <person name="Wang J."/>
            <person name="Zhang W."/>
            <person name="Chen S."/>
        </authorList>
    </citation>
    <scope>NUCLEOTIDE SEQUENCE [LARGE SCALE GENOMIC DNA]</scope>
    <source>
        <strain evidence="3">ATCC BAA-2165 / BE74</strain>
    </source>
</reference>
<sequence length="37" mass="3967">MIPIIKGLWSGAPPPERRMVAHSASAMTRSSMSHSST</sequence>
<gene>
    <name evidence="2" type="ordered locus">B005_0133</name>
</gene>
<protein>
    <submittedName>
        <fullName evidence="2">Uncharacterized protein</fullName>
    </submittedName>
</protein>
<feature type="region of interest" description="Disordered" evidence="1">
    <location>
        <begin position="1"/>
        <end position="37"/>
    </location>
</feature>
<dbReference type="Proteomes" id="UP000003779">
    <property type="component" value="Chromosome"/>
</dbReference>
<dbReference type="HOGENOM" id="CLU_3346442_0_0_11"/>